<feature type="region of interest" description="Disordered" evidence="1">
    <location>
        <begin position="134"/>
        <end position="181"/>
    </location>
</feature>
<name>A0A2U2BJ19_ALCFA</name>
<comment type="caution">
    <text evidence="2">The sequence shown here is derived from an EMBL/GenBank/DDBJ whole genome shotgun (WGS) entry which is preliminary data.</text>
</comment>
<accession>A0A2U2BJ19</accession>
<dbReference type="Proteomes" id="UP000245216">
    <property type="component" value="Unassembled WGS sequence"/>
</dbReference>
<dbReference type="InterPro" id="IPR011856">
    <property type="entry name" value="tRNA_endonuc-like_dom_sf"/>
</dbReference>
<dbReference type="RefSeq" id="WP_109089260.1">
    <property type="nucleotide sequence ID" value="NZ_QEXO01000003.1"/>
</dbReference>
<dbReference type="Pfam" id="PF13665">
    <property type="entry name" value="Tox-PAAR-like"/>
    <property type="match status" value="1"/>
</dbReference>
<feature type="compositionally biased region" description="Basic and acidic residues" evidence="1">
    <location>
        <begin position="150"/>
        <end position="161"/>
    </location>
</feature>
<feature type="region of interest" description="Disordered" evidence="1">
    <location>
        <begin position="224"/>
        <end position="269"/>
    </location>
</feature>
<organism evidence="2 3">
    <name type="scientific">Alcaligenes faecalis</name>
    <dbReference type="NCBI Taxonomy" id="511"/>
    <lineage>
        <taxon>Bacteria</taxon>
        <taxon>Pseudomonadati</taxon>
        <taxon>Pseudomonadota</taxon>
        <taxon>Betaproteobacteria</taxon>
        <taxon>Burkholderiales</taxon>
        <taxon>Alcaligenaceae</taxon>
        <taxon>Alcaligenes</taxon>
    </lineage>
</organism>
<feature type="compositionally biased region" description="Basic and acidic residues" evidence="1">
    <location>
        <begin position="234"/>
        <end position="244"/>
    </location>
</feature>
<evidence type="ECO:0000313" key="3">
    <source>
        <dbReference type="Proteomes" id="UP000245216"/>
    </source>
</evidence>
<dbReference type="STRING" id="511.UZ73_12230"/>
<dbReference type="EMBL" id="QEXO01000003">
    <property type="protein sequence ID" value="PWE14014.1"/>
    <property type="molecule type" value="Genomic_DNA"/>
</dbReference>
<sequence>MFANCQRGGMDIAFPDICKTPPALLPIPYPNFATGLMGIPNAWNILLQGGPAHNLLTTIPLSNGDNPGVALGLISQTVMSRSRSITCVPNVLWKGFPATRLTSLSMQNTVNTVGMRVVPSQFKVLLLGGGGAGGGAGKGGKGVSGSGPDAARKAAAREAKRAQLKRNRRRGAQREREVEAELKQEGHEVMGTQVSAKTPLTRRVIDILIKDKNTGKIRAVEVKSGGARRSATQKAKDKAMENKGAELIGKNAPKQPLPKNIRIPTEVRH</sequence>
<feature type="compositionally biased region" description="Basic and acidic residues" evidence="1">
    <location>
        <begin position="172"/>
        <end position="181"/>
    </location>
</feature>
<proteinExistence type="predicted"/>
<dbReference type="GO" id="GO:0003676">
    <property type="term" value="F:nucleic acid binding"/>
    <property type="evidence" value="ECO:0007669"/>
    <property type="project" value="InterPro"/>
</dbReference>
<reference evidence="2 3" key="1">
    <citation type="submission" date="2018-05" db="EMBL/GenBank/DDBJ databases">
        <title>Genome Sequence of an Efficient Indole-Degrading Bacterium, Alcaligenes sp.YBY.</title>
        <authorList>
            <person name="Yang B."/>
        </authorList>
    </citation>
    <scope>NUCLEOTIDE SEQUENCE [LARGE SCALE GENOMIC DNA]</scope>
    <source>
        <strain evidence="2 3">YBY</strain>
    </source>
</reference>
<dbReference type="Gene3D" id="3.40.1350.10">
    <property type="match status" value="1"/>
</dbReference>
<protein>
    <submittedName>
        <fullName evidence="2">Uncharacterized protein</fullName>
    </submittedName>
</protein>
<gene>
    <name evidence="2" type="ORF">DF183_12730</name>
</gene>
<evidence type="ECO:0000313" key="2">
    <source>
        <dbReference type="EMBL" id="PWE14014.1"/>
    </source>
</evidence>
<reference evidence="2 3" key="2">
    <citation type="submission" date="2018-05" db="EMBL/GenBank/DDBJ databases">
        <authorList>
            <person name="Lanie J.A."/>
            <person name="Ng W.-L."/>
            <person name="Kazmierczak K.M."/>
            <person name="Andrzejewski T.M."/>
            <person name="Davidsen T.M."/>
            <person name="Wayne K.J."/>
            <person name="Tettelin H."/>
            <person name="Glass J.I."/>
            <person name="Rusch D."/>
            <person name="Podicherti R."/>
            <person name="Tsui H.-C.T."/>
            <person name="Winkler M.E."/>
        </authorList>
    </citation>
    <scope>NUCLEOTIDE SEQUENCE [LARGE SCALE GENOMIC DNA]</scope>
    <source>
        <strain evidence="2 3">YBY</strain>
    </source>
</reference>
<feature type="compositionally biased region" description="Basic residues" evidence="1">
    <location>
        <begin position="162"/>
        <end position="171"/>
    </location>
</feature>
<feature type="compositionally biased region" description="Gly residues" evidence="1">
    <location>
        <begin position="134"/>
        <end position="145"/>
    </location>
</feature>
<dbReference type="AlphaFoldDB" id="A0A2U2BJ19"/>
<evidence type="ECO:0000256" key="1">
    <source>
        <dbReference type="SAM" id="MobiDB-lite"/>
    </source>
</evidence>